<protein>
    <submittedName>
        <fullName evidence="5">Restriction endonuclease subunit S</fullName>
    </submittedName>
</protein>
<dbReference type="Gene3D" id="3.90.220.20">
    <property type="entry name" value="DNA methylase specificity domains"/>
    <property type="match status" value="2"/>
</dbReference>
<evidence type="ECO:0000256" key="2">
    <source>
        <dbReference type="ARBA" id="ARBA00022747"/>
    </source>
</evidence>
<keyword evidence="2" id="KW-0680">Restriction system</keyword>
<dbReference type="Proteomes" id="UP000317365">
    <property type="component" value="Chromosome"/>
</dbReference>
<dbReference type="RefSeq" id="WP_142812156.1">
    <property type="nucleotide sequence ID" value="NZ_CP036282.1"/>
</dbReference>
<dbReference type="PANTHER" id="PTHR43140">
    <property type="entry name" value="TYPE-1 RESTRICTION ENZYME ECOKI SPECIFICITY PROTEIN"/>
    <property type="match status" value="1"/>
</dbReference>
<name>A0A515EQR1_9BURK</name>
<keyword evidence="3" id="KW-0238">DNA-binding</keyword>
<sequence>MKNKKNNSVTSWIETIPLGWSVARVKDVVKTKVTDGPHETPVFVDESEGVPFVSAEAVSSGKLNFEKVRGYISHAEHRRFSRKFIPKRNDIFIVKSGATTGVAAFVDTDRIFNIWSPLAALRCNGDIVNPRFGFHFVSSSIFRGMIEYYWSFGTQQNIGMGVLEKLYIPLPPLPEQITIADYLDKTTALIDKQRALLERKKALLQEHKKSLIHEAVTKGLDSSVPMKASGVDWIGDVPNGWEIGRLKDVTKVGAGNPAPLPDLLSENESDVPFLRVSDLSSAKNGFCSVSKDKVKNPENLGLKVWKAGTFVFPKSGESIRSNVRAVLARDMAVVSHLACVINRKNLNTRLCFWLLNSLNFESKIIQTALPALGLKVIQDYEIALPPMPEQVAIAEYLDRATELVDRNVRLINRKLDALTQLRTSVIHEAVTKGVPSYAQPQQEAA</sequence>
<evidence type="ECO:0000313" key="5">
    <source>
        <dbReference type="EMBL" id="QDL54996.1"/>
    </source>
</evidence>
<feature type="domain" description="Type I restriction modification DNA specificity" evidence="4">
    <location>
        <begin position="18"/>
        <end position="192"/>
    </location>
</feature>
<comment type="similarity">
    <text evidence="1">Belongs to the type-I restriction system S methylase family.</text>
</comment>
<dbReference type="GO" id="GO:0009307">
    <property type="term" value="P:DNA restriction-modification system"/>
    <property type="evidence" value="ECO:0007669"/>
    <property type="project" value="UniProtKB-KW"/>
</dbReference>
<dbReference type="InterPro" id="IPR044946">
    <property type="entry name" value="Restrct_endonuc_typeI_TRD_sf"/>
</dbReference>
<reference evidence="6" key="1">
    <citation type="submission" date="2019-02" db="EMBL/GenBank/DDBJ databases">
        <title>Complete genome sequence of Rhodoferax sp. Gr-4.</title>
        <authorList>
            <person name="Jin L."/>
        </authorList>
    </citation>
    <scope>NUCLEOTIDE SEQUENCE [LARGE SCALE GENOMIC DNA]</scope>
    <source>
        <strain evidence="6">Gr-4</strain>
    </source>
</reference>
<dbReference type="GO" id="GO:0003677">
    <property type="term" value="F:DNA binding"/>
    <property type="evidence" value="ECO:0007669"/>
    <property type="project" value="UniProtKB-KW"/>
</dbReference>
<evidence type="ECO:0000256" key="1">
    <source>
        <dbReference type="ARBA" id="ARBA00010923"/>
    </source>
</evidence>
<dbReference type="PANTHER" id="PTHR43140:SF1">
    <property type="entry name" value="TYPE I RESTRICTION ENZYME ECOKI SPECIFICITY SUBUNIT"/>
    <property type="match status" value="1"/>
</dbReference>
<evidence type="ECO:0000313" key="6">
    <source>
        <dbReference type="Proteomes" id="UP000317365"/>
    </source>
</evidence>
<dbReference type="AlphaFoldDB" id="A0A515EQR1"/>
<dbReference type="SUPFAM" id="SSF116734">
    <property type="entry name" value="DNA methylase specificity domain"/>
    <property type="match status" value="2"/>
</dbReference>
<dbReference type="KEGG" id="rhg:EXZ61_12935"/>
<keyword evidence="5" id="KW-0540">Nuclease</keyword>
<evidence type="ECO:0000256" key="3">
    <source>
        <dbReference type="ARBA" id="ARBA00023125"/>
    </source>
</evidence>
<dbReference type="InterPro" id="IPR051212">
    <property type="entry name" value="Type-I_RE_S_subunit"/>
</dbReference>
<organism evidence="5 6">
    <name type="scientific">Rhodoferax aquaticus</name>
    <dbReference type="NCBI Taxonomy" id="2527691"/>
    <lineage>
        <taxon>Bacteria</taxon>
        <taxon>Pseudomonadati</taxon>
        <taxon>Pseudomonadota</taxon>
        <taxon>Betaproteobacteria</taxon>
        <taxon>Burkholderiales</taxon>
        <taxon>Comamonadaceae</taxon>
        <taxon>Rhodoferax</taxon>
    </lineage>
</organism>
<dbReference type="CDD" id="cd17246">
    <property type="entry name" value="RMtype1_S_SonII-TRD2-CR2_like"/>
    <property type="match status" value="1"/>
</dbReference>
<dbReference type="REBASE" id="351041">
    <property type="entry name" value="S.RspGr4ORF12940P"/>
</dbReference>
<dbReference type="InterPro" id="IPR000055">
    <property type="entry name" value="Restrct_endonuc_typeI_TRD"/>
</dbReference>
<dbReference type="EMBL" id="CP036282">
    <property type="protein sequence ID" value="QDL54996.1"/>
    <property type="molecule type" value="Genomic_DNA"/>
</dbReference>
<gene>
    <name evidence="5" type="ORF">EXZ61_12935</name>
</gene>
<keyword evidence="5" id="KW-0378">Hydrolase</keyword>
<dbReference type="Gene3D" id="1.10.287.1120">
    <property type="entry name" value="Bipartite methylase S protein"/>
    <property type="match status" value="1"/>
</dbReference>
<reference evidence="6" key="2">
    <citation type="journal article" date="2020" name="Int. J. Syst. Evol. Microbiol.">
        <title>Genomic insights into a novel species Rhodoferax aquaticus sp. nov., isolated from freshwater.</title>
        <authorList>
            <person name="Li T."/>
            <person name="Zhuo Y."/>
            <person name="Jin C.Z."/>
            <person name="Wu X."/>
            <person name="Ko S.R."/>
            <person name="Jin F.J."/>
            <person name="Ahn C.Y."/>
            <person name="Oh H.M."/>
            <person name="Lee H.G."/>
            <person name="Jin L."/>
        </authorList>
    </citation>
    <scope>NUCLEOTIDE SEQUENCE [LARGE SCALE GENOMIC DNA]</scope>
    <source>
        <strain evidence="6">Gr-4</strain>
    </source>
</reference>
<keyword evidence="6" id="KW-1185">Reference proteome</keyword>
<feature type="domain" description="Type I restriction modification DNA specificity" evidence="4">
    <location>
        <begin position="238"/>
        <end position="403"/>
    </location>
</feature>
<proteinExistence type="inferred from homology"/>
<dbReference type="Pfam" id="PF01420">
    <property type="entry name" value="Methylase_S"/>
    <property type="match status" value="2"/>
</dbReference>
<evidence type="ECO:0000259" key="4">
    <source>
        <dbReference type="Pfam" id="PF01420"/>
    </source>
</evidence>
<accession>A0A515EQR1</accession>
<keyword evidence="5" id="KW-0255">Endonuclease</keyword>
<dbReference type="GO" id="GO:0004519">
    <property type="term" value="F:endonuclease activity"/>
    <property type="evidence" value="ECO:0007669"/>
    <property type="project" value="UniProtKB-KW"/>
</dbReference>